<evidence type="ECO:0008006" key="3">
    <source>
        <dbReference type="Google" id="ProtNLM"/>
    </source>
</evidence>
<organism evidence="1 2">
    <name type="scientific">Streptomyces eurythermus</name>
    <dbReference type="NCBI Taxonomy" id="42237"/>
    <lineage>
        <taxon>Bacteria</taxon>
        <taxon>Bacillati</taxon>
        <taxon>Actinomycetota</taxon>
        <taxon>Actinomycetes</taxon>
        <taxon>Kitasatosporales</taxon>
        <taxon>Streptomycetaceae</taxon>
        <taxon>Streptomyces</taxon>
    </lineage>
</organism>
<dbReference type="Proteomes" id="UP001603418">
    <property type="component" value="Unassembled WGS sequence"/>
</dbReference>
<comment type="caution">
    <text evidence="1">The sequence shown here is derived from an EMBL/GenBank/DDBJ whole genome shotgun (WGS) entry which is preliminary data.</text>
</comment>
<reference evidence="1 2" key="1">
    <citation type="submission" date="2024-10" db="EMBL/GenBank/DDBJ databases">
        <title>The Natural Products Discovery Center: Release of the First 8490 Sequenced Strains for Exploring Actinobacteria Biosynthetic Diversity.</title>
        <authorList>
            <person name="Kalkreuter E."/>
            <person name="Kautsar S.A."/>
            <person name="Yang D."/>
            <person name="Bader C.D."/>
            <person name="Teijaro C.N."/>
            <person name="Fluegel L."/>
            <person name="Davis C.M."/>
            <person name="Simpson J.R."/>
            <person name="Lauterbach L."/>
            <person name="Steele A.D."/>
            <person name="Gui C."/>
            <person name="Meng S."/>
            <person name="Li G."/>
            <person name="Viehrig K."/>
            <person name="Ye F."/>
            <person name="Su P."/>
            <person name="Kiefer A.F."/>
            <person name="Nichols A."/>
            <person name="Cepeda A.J."/>
            <person name="Yan W."/>
            <person name="Fan B."/>
            <person name="Jiang Y."/>
            <person name="Adhikari A."/>
            <person name="Zheng C.-J."/>
            <person name="Schuster L."/>
            <person name="Cowan T.M."/>
            <person name="Smanski M.J."/>
            <person name="Chevrette M.G."/>
            <person name="De Carvalho L.P.S."/>
            <person name="Shen B."/>
        </authorList>
    </citation>
    <scope>NUCLEOTIDE SEQUENCE [LARGE SCALE GENOMIC DNA]</scope>
    <source>
        <strain evidence="1 2">NPDC013366</strain>
    </source>
</reference>
<dbReference type="RefSeq" id="WP_167513124.1">
    <property type="nucleotide sequence ID" value="NZ_JBEYZS010000107.1"/>
</dbReference>
<sequence length="99" mass="10259">MADSVPTAAVVTAWDVLERLCREAVLARGLGWQPADVASLGRALVACGLPTGSAAVLTRLRGLRDRAQHLSNGVTPGAARDVIDACLALAREIETLRGG</sequence>
<gene>
    <name evidence="1" type="ORF">ACF1HC_23025</name>
</gene>
<name>A0ABW6Z0K5_9ACTN</name>
<protein>
    <recommendedName>
        <fullName evidence="3">DUF4145 domain-containing protein</fullName>
    </recommendedName>
</protein>
<evidence type="ECO:0000313" key="1">
    <source>
        <dbReference type="EMBL" id="MFF9884443.1"/>
    </source>
</evidence>
<accession>A0ABW6Z0K5</accession>
<proteinExistence type="predicted"/>
<keyword evidence="2" id="KW-1185">Reference proteome</keyword>
<dbReference type="EMBL" id="JBICBM010000010">
    <property type="protein sequence ID" value="MFF9884443.1"/>
    <property type="molecule type" value="Genomic_DNA"/>
</dbReference>
<evidence type="ECO:0000313" key="2">
    <source>
        <dbReference type="Proteomes" id="UP001603418"/>
    </source>
</evidence>